<evidence type="ECO:0000256" key="2">
    <source>
        <dbReference type="SAM" id="Phobius"/>
    </source>
</evidence>
<name>A0A2S4ZZA0_9FLAO</name>
<keyword evidence="4" id="KW-1185">Reference proteome</keyword>
<gene>
    <name evidence="3" type="ORF">C3L50_15815</name>
</gene>
<feature type="transmembrane region" description="Helical" evidence="2">
    <location>
        <begin position="145"/>
        <end position="163"/>
    </location>
</feature>
<feature type="transmembrane region" description="Helical" evidence="2">
    <location>
        <begin position="20"/>
        <end position="39"/>
    </location>
</feature>
<reference evidence="3 4" key="1">
    <citation type="submission" date="2018-01" db="EMBL/GenBank/DDBJ databases">
        <authorList>
            <person name="Gaut B.S."/>
            <person name="Morton B.R."/>
            <person name="Clegg M.T."/>
            <person name="Duvall M.R."/>
        </authorList>
    </citation>
    <scope>NUCLEOTIDE SEQUENCE [LARGE SCALE GENOMIC DNA]</scope>
    <source>
        <strain evidence="3 4">HR-AY</strain>
    </source>
</reference>
<comment type="caution">
    <text evidence="3">The sequence shown here is derived from an EMBL/GenBank/DDBJ whole genome shotgun (WGS) entry which is preliminary data.</text>
</comment>
<organism evidence="3 4">
    <name type="scientific">Flavobacterium alvei</name>
    <dbReference type="NCBI Taxonomy" id="2080416"/>
    <lineage>
        <taxon>Bacteria</taxon>
        <taxon>Pseudomonadati</taxon>
        <taxon>Bacteroidota</taxon>
        <taxon>Flavobacteriia</taxon>
        <taxon>Flavobacteriales</taxon>
        <taxon>Flavobacteriaceae</taxon>
        <taxon>Flavobacterium</taxon>
    </lineage>
</organism>
<feature type="transmembrane region" description="Helical" evidence="2">
    <location>
        <begin position="169"/>
        <end position="186"/>
    </location>
</feature>
<evidence type="ECO:0000256" key="1">
    <source>
        <dbReference type="SAM" id="Coils"/>
    </source>
</evidence>
<evidence type="ECO:0000313" key="3">
    <source>
        <dbReference type="EMBL" id="POY35685.1"/>
    </source>
</evidence>
<dbReference type="AlphaFoldDB" id="A0A2S4ZZA0"/>
<feature type="transmembrane region" description="Helical" evidence="2">
    <location>
        <begin position="45"/>
        <end position="66"/>
    </location>
</feature>
<dbReference type="RefSeq" id="WP_103807158.1">
    <property type="nucleotide sequence ID" value="NZ_PQVG01000014.1"/>
</dbReference>
<accession>A0A2S4ZZA0</accession>
<dbReference type="Proteomes" id="UP000237310">
    <property type="component" value="Unassembled WGS sequence"/>
</dbReference>
<sequence>MEGNVTVNQALNRGRWQLKYLPMIVTFGCIIGCFFLVEYTFLGGFIIPIGFVLGFSMGWLVWSYYVMEWKIWAYENVRNIHELQRKAVEEKLIWETGSWFEKTEFKNYQQKQKLYQLEKKFLEKDVYKDDISVPKETIIYYSRKTILLMLVVFLGLGFFGVFLLFEKEYLGLLFLGIGIYFSFDQAKKLRDKNPQIVLNDKGIKLKNENLVSWNKIFNDRVFSESNGKSSTNYLTFNAEKIVIDELTIEYEELENLLHVYRVRYEKYNY</sequence>
<keyword evidence="2" id="KW-0472">Membrane</keyword>
<dbReference type="OrthoDB" id="7172951at2"/>
<keyword evidence="2" id="KW-0812">Transmembrane</keyword>
<keyword evidence="2" id="KW-1133">Transmembrane helix</keyword>
<proteinExistence type="predicted"/>
<protein>
    <submittedName>
        <fullName evidence="3">Uncharacterized protein</fullName>
    </submittedName>
</protein>
<evidence type="ECO:0000313" key="4">
    <source>
        <dbReference type="Proteomes" id="UP000237310"/>
    </source>
</evidence>
<dbReference type="EMBL" id="PQVG01000014">
    <property type="protein sequence ID" value="POY35685.1"/>
    <property type="molecule type" value="Genomic_DNA"/>
</dbReference>
<feature type="coiled-coil region" evidence="1">
    <location>
        <begin position="236"/>
        <end position="263"/>
    </location>
</feature>
<keyword evidence="1" id="KW-0175">Coiled coil</keyword>